<dbReference type="Gene3D" id="3.40.430.10">
    <property type="entry name" value="Dihydrofolate Reductase, subunit A"/>
    <property type="match status" value="1"/>
</dbReference>
<keyword evidence="3" id="KW-1185">Reference proteome</keyword>
<accession>A0ABS2CLU3</accession>
<organism evidence="2 3">
    <name type="scientific">Phycicoccus sonneratiae</name>
    <dbReference type="NCBI Taxonomy" id="2807628"/>
    <lineage>
        <taxon>Bacteria</taxon>
        <taxon>Bacillati</taxon>
        <taxon>Actinomycetota</taxon>
        <taxon>Actinomycetes</taxon>
        <taxon>Micrococcales</taxon>
        <taxon>Intrasporangiaceae</taxon>
        <taxon>Phycicoccus</taxon>
    </lineage>
</organism>
<protein>
    <submittedName>
        <fullName evidence="2">Dihydrofolate reductase family protein</fullName>
    </submittedName>
</protein>
<dbReference type="SUPFAM" id="SSF53597">
    <property type="entry name" value="Dihydrofolate reductase-like"/>
    <property type="match status" value="1"/>
</dbReference>
<feature type="domain" description="Bacterial bifunctional deaminase-reductase C-terminal" evidence="1">
    <location>
        <begin position="3"/>
        <end position="171"/>
    </location>
</feature>
<sequence length="183" mass="19940">MARTVTAHLFSSVNGVTESPNEWQFGAFGPEEGELMGRVIGPVTDMVLGRTLFTEWSQFWPSMPADDPFAQYINPLRKHVVTSTLEGDLGWNATRIEGDPVEYVRALKEGEGGDISVGGGIETVRTLFLGGVVDRLILTTHPVVGVGRRLFDESVPVTRLELLEAVPTSVGNVILTYALRPTD</sequence>
<evidence type="ECO:0000313" key="2">
    <source>
        <dbReference type="EMBL" id="MBM6400044.1"/>
    </source>
</evidence>
<dbReference type="RefSeq" id="WP_204130522.1">
    <property type="nucleotide sequence ID" value="NZ_JAFDVD010000007.1"/>
</dbReference>
<dbReference type="InterPro" id="IPR024072">
    <property type="entry name" value="DHFR-like_dom_sf"/>
</dbReference>
<gene>
    <name evidence="2" type="ORF">JQN70_06585</name>
</gene>
<proteinExistence type="predicted"/>
<dbReference type="InterPro" id="IPR002734">
    <property type="entry name" value="RibDG_C"/>
</dbReference>
<evidence type="ECO:0000259" key="1">
    <source>
        <dbReference type="Pfam" id="PF01872"/>
    </source>
</evidence>
<evidence type="ECO:0000313" key="3">
    <source>
        <dbReference type="Proteomes" id="UP001430172"/>
    </source>
</evidence>
<name>A0ABS2CLU3_9MICO</name>
<comment type="caution">
    <text evidence="2">The sequence shown here is derived from an EMBL/GenBank/DDBJ whole genome shotgun (WGS) entry which is preliminary data.</text>
</comment>
<dbReference type="Proteomes" id="UP001430172">
    <property type="component" value="Unassembled WGS sequence"/>
</dbReference>
<reference evidence="2" key="1">
    <citation type="submission" date="2021-02" db="EMBL/GenBank/DDBJ databases">
        <title>Phycicoccus sp. MQZ13P-5T, whole genome shotgun sequence.</title>
        <authorList>
            <person name="Tuo L."/>
        </authorList>
    </citation>
    <scope>NUCLEOTIDE SEQUENCE</scope>
    <source>
        <strain evidence="2">MQZ13P-5</strain>
    </source>
</reference>
<dbReference type="EMBL" id="JAFDVD010000007">
    <property type="protein sequence ID" value="MBM6400044.1"/>
    <property type="molecule type" value="Genomic_DNA"/>
</dbReference>
<dbReference type="Pfam" id="PF01872">
    <property type="entry name" value="RibD_C"/>
    <property type="match status" value="1"/>
</dbReference>